<dbReference type="PANTHER" id="PTHR38790:SF4">
    <property type="entry name" value="2EXR DOMAIN-CONTAINING PROTEIN"/>
    <property type="match status" value="1"/>
</dbReference>
<keyword evidence="4" id="KW-1185">Reference proteome</keyword>
<feature type="compositionally biased region" description="Low complexity" evidence="1">
    <location>
        <begin position="83"/>
        <end position="95"/>
    </location>
</feature>
<dbReference type="GeneID" id="30023416"/>
<evidence type="ECO:0000256" key="1">
    <source>
        <dbReference type="SAM" id="MobiDB-lite"/>
    </source>
</evidence>
<reference evidence="3 4" key="1">
    <citation type="journal article" date="2016" name="Genome Biol. Evol.">
        <title>Divergent and convergent evolution of fungal pathogenicity.</title>
        <authorList>
            <person name="Shang Y."/>
            <person name="Xiao G."/>
            <person name="Zheng P."/>
            <person name="Cen K."/>
            <person name="Zhan S."/>
            <person name="Wang C."/>
        </authorList>
    </citation>
    <scope>NUCLEOTIDE SEQUENCE [LARGE SCALE GENOMIC DNA]</scope>
    <source>
        <strain evidence="3 4">ARSEF 2679</strain>
    </source>
</reference>
<dbReference type="EMBL" id="AZHB01000020">
    <property type="protein sequence ID" value="OAA57203.1"/>
    <property type="molecule type" value="Genomic_DNA"/>
</dbReference>
<proteinExistence type="predicted"/>
<gene>
    <name evidence="3" type="ORF">ISF_07124</name>
</gene>
<dbReference type="PANTHER" id="PTHR38790">
    <property type="entry name" value="2EXR DOMAIN-CONTAINING PROTEIN-RELATED"/>
    <property type="match status" value="1"/>
</dbReference>
<dbReference type="RefSeq" id="XP_018702005.1">
    <property type="nucleotide sequence ID" value="XM_018850728.1"/>
</dbReference>
<dbReference type="Proteomes" id="UP000076744">
    <property type="component" value="Unassembled WGS sequence"/>
</dbReference>
<feature type="domain" description="DUF7730" evidence="2">
    <location>
        <begin position="170"/>
        <end position="235"/>
    </location>
</feature>
<accession>A0A167Q1Q1</accession>
<sequence length="406" mass="44965">MDTDAEAPVFRSNLIPGPPATTTNGYTSPPPSPRLHPHEKPIVQTSALLLLPAEIRILILVAAFGDRTIHVDLEPVFLSDTATTTTTSTTSRSRPSTPPDGPEGGPQRHWDLVDLSSPQIQWKPSGHLCHRRCFESRHAPPPIFVIDRDRCFTGSAARCGLPAYGLASCRVGALGWLLTCRQAHAESLAVLYRRNTFRLNESLALENVPRILPHHRDITRLSLSLTMGRPPPRADRVAYPRPRDAVEHHLVPLLAPLPEAFPALTHLHVVLAGELWPEAQIAAYCAPSAALHARVEAVLAWVERCVVRRCAVLRRCEVAFDSSVYFPWLQVERGLEIDFKDYADFEQCPYAVWRPLAAAEVGDGGDDGTIKSVTDRSRLSGYWVCLDAWDAIPWSVMTDLYGTGPW</sequence>
<feature type="region of interest" description="Disordered" evidence="1">
    <location>
        <begin position="83"/>
        <end position="110"/>
    </location>
</feature>
<dbReference type="AlphaFoldDB" id="A0A167Q1Q1"/>
<name>A0A167Q1Q1_CORFA</name>
<dbReference type="OrthoDB" id="515692at2759"/>
<evidence type="ECO:0000313" key="4">
    <source>
        <dbReference type="Proteomes" id="UP000076744"/>
    </source>
</evidence>
<organism evidence="3 4">
    <name type="scientific">Cordyceps fumosorosea (strain ARSEF 2679)</name>
    <name type="common">Isaria fumosorosea</name>
    <dbReference type="NCBI Taxonomy" id="1081104"/>
    <lineage>
        <taxon>Eukaryota</taxon>
        <taxon>Fungi</taxon>
        <taxon>Dikarya</taxon>
        <taxon>Ascomycota</taxon>
        <taxon>Pezizomycotina</taxon>
        <taxon>Sordariomycetes</taxon>
        <taxon>Hypocreomycetidae</taxon>
        <taxon>Hypocreales</taxon>
        <taxon>Cordycipitaceae</taxon>
        <taxon>Cordyceps</taxon>
    </lineage>
</organism>
<evidence type="ECO:0000259" key="2">
    <source>
        <dbReference type="Pfam" id="PF24864"/>
    </source>
</evidence>
<comment type="caution">
    <text evidence="3">The sequence shown here is derived from an EMBL/GenBank/DDBJ whole genome shotgun (WGS) entry which is preliminary data.</text>
</comment>
<feature type="region of interest" description="Disordered" evidence="1">
    <location>
        <begin position="1"/>
        <end position="38"/>
    </location>
</feature>
<evidence type="ECO:0000313" key="3">
    <source>
        <dbReference type="EMBL" id="OAA57203.1"/>
    </source>
</evidence>
<protein>
    <recommendedName>
        <fullName evidence="2">DUF7730 domain-containing protein</fullName>
    </recommendedName>
</protein>
<dbReference type="Pfam" id="PF24864">
    <property type="entry name" value="DUF7730"/>
    <property type="match status" value="1"/>
</dbReference>
<dbReference type="InterPro" id="IPR056632">
    <property type="entry name" value="DUF7730"/>
</dbReference>